<feature type="compositionally biased region" description="Basic and acidic residues" evidence="1">
    <location>
        <begin position="22"/>
        <end position="37"/>
    </location>
</feature>
<protein>
    <submittedName>
        <fullName evidence="2">Uncharacterized protein</fullName>
    </submittedName>
</protein>
<dbReference type="EMBL" id="JAKEKT020000033">
    <property type="protein sequence ID" value="KAL1642424.1"/>
    <property type="molecule type" value="Genomic_DNA"/>
</dbReference>
<gene>
    <name evidence="2" type="ORF">SLS58_005498</name>
</gene>
<dbReference type="Proteomes" id="UP001521184">
    <property type="component" value="Unassembled WGS sequence"/>
</dbReference>
<keyword evidence="3" id="KW-1185">Reference proteome</keyword>
<reference evidence="2 3" key="1">
    <citation type="journal article" date="2023" name="Plant Dis.">
        <title>First Report of Diplodia intermedia Causing Canker and Dieback Diseases on Apple Trees in Canada.</title>
        <authorList>
            <person name="Ellouze W."/>
            <person name="Ilyukhin E."/>
            <person name="Sulman M."/>
            <person name="Ali S."/>
        </authorList>
    </citation>
    <scope>NUCLEOTIDE SEQUENCE [LARGE SCALE GENOMIC DNA]</scope>
    <source>
        <strain evidence="2 3">M45-28</strain>
    </source>
</reference>
<evidence type="ECO:0000256" key="1">
    <source>
        <dbReference type="SAM" id="MobiDB-lite"/>
    </source>
</evidence>
<feature type="region of interest" description="Disordered" evidence="1">
    <location>
        <begin position="1"/>
        <end position="38"/>
    </location>
</feature>
<organism evidence="2 3">
    <name type="scientific">Diplodia intermedia</name>
    <dbReference type="NCBI Taxonomy" id="856260"/>
    <lineage>
        <taxon>Eukaryota</taxon>
        <taxon>Fungi</taxon>
        <taxon>Dikarya</taxon>
        <taxon>Ascomycota</taxon>
        <taxon>Pezizomycotina</taxon>
        <taxon>Dothideomycetes</taxon>
        <taxon>Dothideomycetes incertae sedis</taxon>
        <taxon>Botryosphaeriales</taxon>
        <taxon>Botryosphaeriaceae</taxon>
        <taxon>Diplodia</taxon>
    </lineage>
</organism>
<sequence>MSSSSTPDLSEPFINGPAVAEWSKKRQRPVELSDPPRNDWQSAMEALERRLEKRIDEALANVAMTIVDRVNDRLDRRLAESEAGILDHVRGRVQAAKADMQAEMDAKLLESKVETNDVLDETMAYFRDEMDGAVDAKLNRRILEVKKESADAIRQEMSTIERTVNHNIRQDIKKGLDRNRDVVEHGPNAIAAISEAPLSTLLFKGSTLDGLPHAGTHLISGTDAISPRTDQDYRQIARLEGNGAQED</sequence>
<evidence type="ECO:0000313" key="3">
    <source>
        <dbReference type="Proteomes" id="UP001521184"/>
    </source>
</evidence>
<accession>A0ABR3TRA2</accession>
<proteinExistence type="predicted"/>
<name>A0ABR3TRA2_9PEZI</name>
<evidence type="ECO:0000313" key="2">
    <source>
        <dbReference type="EMBL" id="KAL1642424.1"/>
    </source>
</evidence>
<comment type="caution">
    <text evidence="2">The sequence shown here is derived from an EMBL/GenBank/DDBJ whole genome shotgun (WGS) entry which is preliminary data.</text>
</comment>